<feature type="domain" description="PI3K/PI4K catalytic" evidence="12">
    <location>
        <begin position="1985"/>
        <end position="2298"/>
    </location>
</feature>
<dbReference type="GO" id="GO:0038202">
    <property type="term" value="P:TORC1 signaling"/>
    <property type="evidence" value="ECO:0007669"/>
    <property type="project" value="TreeGrafter"/>
</dbReference>
<dbReference type="InterPro" id="IPR057564">
    <property type="entry name" value="HEAT_ATR"/>
</dbReference>
<dbReference type="GO" id="GO:0016242">
    <property type="term" value="P:negative regulation of macroautophagy"/>
    <property type="evidence" value="ECO:0007669"/>
    <property type="project" value="TreeGrafter"/>
</dbReference>
<dbReference type="Gene3D" id="3.30.1010.10">
    <property type="entry name" value="Phosphatidylinositol 3-kinase Catalytic Subunit, Chain A, domain 4"/>
    <property type="match status" value="1"/>
</dbReference>
<dbReference type="GO" id="GO:0106310">
    <property type="term" value="F:protein serine kinase activity"/>
    <property type="evidence" value="ECO:0007669"/>
    <property type="project" value="RHEA"/>
</dbReference>
<evidence type="ECO:0000256" key="2">
    <source>
        <dbReference type="ARBA" id="ARBA00022527"/>
    </source>
</evidence>
<dbReference type="EMBL" id="NBSH01000003">
    <property type="protein sequence ID" value="ORX38925.1"/>
    <property type="molecule type" value="Genomic_DNA"/>
</dbReference>
<evidence type="ECO:0000256" key="9">
    <source>
        <dbReference type="ARBA" id="ARBA00047899"/>
    </source>
</evidence>
<keyword evidence="8" id="KW-0131">Cell cycle</keyword>
<keyword evidence="6 11" id="KW-0418">Kinase</keyword>
<keyword evidence="3 11" id="KW-0808">Transferase</keyword>
<name>A0A1Y1UP76_9TREE</name>
<dbReference type="InterPro" id="IPR036738">
    <property type="entry name" value="FRB_sf"/>
</dbReference>
<dbReference type="FunFam" id="3.30.1010.10:FF:000006">
    <property type="entry name" value="Serine/threonine-protein kinase TOR"/>
    <property type="match status" value="1"/>
</dbReference>
<dbReference type="GO" id="GO:0005886">
    <property type="term" value="C:plasma membrane"/>
    <property type="evidence" value="ECO:0007669"/>
    <property type="project" value="UniProtKB-ARBA"/>
</dbReference>
<dbReference type="Proteomes" id="UP000193218">
    <property type="component" value="Unassembled WGS sequence"/>
</dbReference>
<reference evidence="15 16" key="1">
    <citation type="submission" date="2017-03" db="EMBL/GenBank/DDBJ databases">
        <title>Widespread Adenine N6-methylation of Active Genes in Fungi.</title>
        <authorList>
            <consortium name="DOE Joint Genome Institute"/>
            <person name="Mondo S.J."/>
            <person name="Dannebaum R.O."/>
            <person name="Kuo R.C."/>
            <person name="Louie K.B."/>
            <person name="Bewick A.J."/>
            <person name="Labutti K."/>
            <person name="Haridas S."/>
            <person name="Kuo A."/>
            <person name="Salamov A."/>
            <person name="Ahrendt S.R."/>
            <person name="Lau R."/>
            <person name="Bowen B.P."/>
            <person name="Lipzen A."/>
            <person name="Sullivan W."/>
            <person name="Andreopoulos W.B."/>
            <person name="Clum A."/>
            <person name="Lindquist E."/>
            <person name="Daum C."/>
            <person name="Northen T.R."/>
            <person name="Ramamoorthy G."/>
            <person name="Schmitz R.J."/>
            <person name="Gryganskyi A."/>
            <person name="Culley D."/>
            <person name="Magnuson J."/>
            <person name="James T.Y."/>
            <person name="O'Malley M.A."/>
            <person name="Stajich J.E."/>
            <person name="Spatafora J.W."/>
            <person name="Visel A."/>
            <person name="Grigoriev I.V."/>
        </authorList>
    </citation>
    <scope>NUCLEOTIDE SEQUENCE [LARGE SCALE GENOMIC DNA]</scope>
    <source>
        <strain evidence="15 16">NRRL Y-17943</strain>
    </source>
</reference>
<dbReference type="InParanoid" id="A0A1Y1UP76"/>
<dbReference type="OrthoDB" id="381190at2759"/>
<comment type="caution">
    <text evidence="15">The sequence shown here is derived from an EMBL/GenBank/DDBJ whole genome shotgun (WGS) entry which is preliminary data.</text>
</comment>
<evidence type="ECO:0000259" key="13">
    <source>
        <dbReference type="PROSITE" id="PS51189"/>
    </source>
</evidence>
<keyword evidence="5 11" id="KW-0547">Nucleotide-binding</keyword>
<dbReference type="GO" id="GO:0031932">
    <property type="term" value="C:TORC2 complex"/>
    <property type="evidence" value="ECO:0007669"/>
    <property type="project" value="TreeGrafter"/>
</dbReference>
<dbReference type="InterPro" id="IPR050517">
    <property type="entry name" value="DDR_Repair_Kinase"/>
</dbReference>
<evidence type="ECO:0000259" key="14">
    <source>
        <dbReference type="PROSITE" id="PS51190"/>
    </source>
</evidence>
<keyword evidence="4" id="KW-0677">Repeat</keyword>
<evidence type="ECO:0000256" key="10">
    <source>
        <dbReference type="ARBA" id="ARBA00048679"/>
    </source>
</evidence>
<comment type="catalytic activity">
    <reaction evidence="9 11">
        <text>L-threonyl-[protein] + ATP = O-phospho-L-threonyl-[protein] + ADP + H(+)</text>
        <dbReference type="Rhea" id="RHEA:46608"/>
        <dbReference type="Rhea" id="RHEA-COMP:11060"/>
        <dbReference type="Rhea" id="RHEA-COMP:11605"/>
        <dbReference type="ChEBI" id="CHEBI:15378"/>
        <dbReference type="ChEBI" id="CHEBI:30013"/>
        <dbReference type="ChEBI" id="CHEBI:30616"/>
        <dbReference type="ChEBI" id="CHEBI:61977"/>
        <dbReference type="ChEBI" id="CHEBI:456216"/>
        <dbReference type="EC" id="2.7.11.1"/>
    </reaction>
</comment>
<dbReference type="RefSeq" id="XP_021872788.1">
    <property type="nucleotide sequence ID" value="XM_022012419.1"/>
</dbReference>
<dbReference type="InterPro" id="IPR036940">
    <property type="entry name" value="PI3/4_kinase_cat_sf"/>
</dbReference>
<dbReference type="EC" id="2.7.11.1" evidence="11"/>
<sequence>MSTQSDVLDNIFHRVANRNEDVRKQAAEDLQLQIASYTSDFPGHGQDASKGLWSDLFIRTFELTRSNHAAEKLGATVVIGAMLEAANEESPDRGLQKTLRLYEYLRPLLVSSDSQVMMDAAKVVGNMVRIAGVNLGESWFTKEVGQALQLLEDSRQEVNRFSGVLVLHQFASNAPALFHPFVSRVLEKIWIPLRDSRTVVRERASLLLSACLDIVKTRDKSPAETYRKIFEEARSGLMRAGGTDTVLGSLLAFGSMLQNQQISMADYYRSICELTLKYRDSKEVVVRKAVITLIPSMATYDSDEFESQYLQRSMAWLLQALGKATDRDLAYIAIGHLAMQLGSKMRPFVEEILKVMKEHLRMRGKKNAPYEGPIFQSLAMLTTSVGPMLTRQMHEVLDLMFPWGLSEALWNALSVIKNHIPPLLPSIQDRLLESLSMILTGQPYRSLGAPAIRTKMHSRDINLLQASTGAQPPETLSLALRILGNFDFSGHTLNEFVRDAALPYLEHDSAEVRKEAVLACTQLFINDPICHQTSSHSIEVVSDVLEKLLTVGITDPNPMIRRTVLEHLDEKFDRHLAQAEDIRCLFIALNDEVFQNREIAIGIIGRLAQHNPAYVMPPLRKSLINLITELEYATNSRQKEDSAKLLCLLIGAAASLVKSYAPTILTVLLRTASSSSTSIPVAAYCVTCIGELARVAGEELVSNVRTILDLVISMLNDQTSTLKRDAALKTLGQIVSNTGEVINPYIEQPQLLGILFRLLQTETSQAIRTETIRTMGLLGALDPFKHKVLQGSITDPTAAENGYRVTDITLLMNQQTPSNDEYYQTVAITSLVNVLNDSTLKESHYEAVQAVMLIFRTQRLRCVSFLPQILPAFLHVIRIAQPQLQDVLLKQLANLISIVKQHIRNYINQVFSLVHEFWGSGPTVQITLIQLVESVARAVEGEFKAYLPRLLQQILHSFDGDLSEKHIQGSRLSILLHILKAFIVFGSSIEDYLHLILPVIVRSFESPQAPSELRKAALRTTGQLCRKVNFSDHASQIIHPLVRALAHSDTEMRSIAMDTLCVLVLQFGPDYAIFIPMVNKVLVEHNIKHSGYDTLIHKLLNRERLPPDLGPVERFANDPTSEMSVSVEQAKLPVNQQQLKLAWDCSSVTSKSEWIEWVKRLGSELMRESPSQAIRASRNLAEQYTPFARELFNVAFVSCWTELYESYQEDLVHNLETALTSPGVPPDVVNVILNLAEFMEHDDKRLNIDAKLLADYASHFHAYAKALHYKEAEFFTDASAVVVNDLIEINQKLQQADAAWGTLVYAEGNMEMTHDVMWFEKLNRWEDALSIWEQRAQNPEEEFTESQVAFGRIQALHALGEWEDLSELVQIRWPSSTQEEKKQMAPLAAAASWSLYQWDLMEDYIAAMRNDTVDRHFYKAIIAVHRNQFGSAARHISRARERLDPELTSLTSESYGRSYDTMVRVQAMAELEEIISYKDHADRPERQQTQRMTWRRRLDGCQRDVEVWQRILQVRSLVLSPNEDMDTWIHFADLCRTQDRLKLAEKTLTSLVGSSYNAEDPESRARAPPPVIFAYFQLSWAKNNKEQNAHEQVATLQYLRRFTEQLTEDIGIGQRDAHGRLILPDVKLYGEYTKLLARCHVELGAWQTALREGSIASDPSEILADYSEATQLDPEWYNAWHTWALANFEVVTQLEVSPGGLQPDHFTTYIIPAVDGFLRSIALSPGKALQDTLRLLTLWFTYGYQHGVSTAISQGLHMVNVDVWLEVIPQIIARIHTPRAAIQQLIVRLLHDIGKAHPQALIYPLTVASKSDVASRQAVAQSITAKMREHASNIVDQAELVSTELIRAAILWHEIWHDGLEDASKHYFAEKNIPAMYEVLEPLHEMVERGPETLRETSFVQSFGHDLRSARDHLRRYSAHGDINEIQQAWDIYYNVFQRLAKQLRMLNVIELQYVSPKLMDVRDLDIAIPGTYQSGKPVIGIAQVLPTFQVISSKHRPRKFSMRGQDGKEYAYCLKGHEDLRQDERVMQLFGLVNTLLNSEPEAAKRHLSIQLFSVTPLSPGAGLSGWLQHSDTLHMLIKGYRESRKILVDIENRLMQQMADDSYDSLPLLHKVEVFQYALDNTTGQDLYKILWLKSRNSESWLERRATYTRSLGVTSMVGYILGLGDRHPSNLLMDQISGKIVHIDFGDCFELAQQRDKYPEKIPFRLTRMLIHAMEVCGITGTFSKSCEVSMGVLRDNRESIMAVLEAFVYDPLIAWRLNATTHQPGGRANTEQEADEAAYARQRRSRINEAEALNDAERPEVRNERGLAVIDRVRKKLTGRDYKTPNPLTVTQQVERLVDDATKTENLCVAYIGWCSFW</sequence>
<gene>
    <name evidence="15" type="ORF">BD324DRAFT_298033</name>
</gene>
<dbReference type="Pfam" id="PF23593">
    <property type="entry name" value="HEAT_ATR"/>
    <property type="match status" value="1"/>
</dbReference>
<dbReference type="SMART" id="SM01345">
    <property type="entry name" value="Rapamycin_bind"/>
    <property type="match status" value="1"/>
</dbReference>
<evidence type="ECO:0000313" key="16">
    <source>
        <dbReference type="Proteomes" id="UP000193218"/>
    </source>
</evidence>
<keyword evidence="7 11" id="KW-0067">ATP-binding</keyword>
<dbReference type="GO" id="GO:0031931">
    <property type="term" value="C:TORC1 complex"/>
    <property type="evidence" value="ECO:0007669"/>
    <property type="project" value="TreeGrafter"/>
</dbReference>
<evidence type="ECO:0000256" key="5">
    <source>
        <dbReference type="ARBA" id="ARBA00022741"/>
    </source>
</evidence>
<evidence type="ECO:0000313" key="15">
    <source>
        <dbReference type="EMBL" id="ORX38925.1"/>
    </source>
</evidence>
<dbReference type="SMART" id="SM00146">
    <property type="entry name" value="PI3Kc"/>
    <property type="match status" value="1"/>
</dbReference>
<dbReference type="Pfam" id="PF11865">
    <property type="entry name" value="mTOR_dom"/>
    <property type="match status" value="1"/>
</dbReference>
<protein>
    <recommendedName>
        <fullName evidence="11">Serine/threonine-protein kinase TOR</fullName>
        <ecNumber evidence="11">2.7.11.1</ecNumber>
    </recommendedName>
</protein>
<accession>A0A1Y1UP76</accession>
<dbReference type="GeneID" id="33554227"/>
<dbReference type="InterPro" id="IPR014009">
    <property type="entry name" value="PIK_FAT"/>
</dbReference>
<dbReference type="InterPro" id="IPR026683">
    <property type="entry name" value="TOR_cat"/>
</dbReference>
<dbReference type="Gene3D" id="1.10.1070.11">
    <property type="entry name" value="Phosphatidylinositol 3-/4-kinase, catalytic domain"/>
    <property type="match status" value="1"/>
</dbReference>
<dbReference type="GO" id="GO:0005634">
    <property type="term" value="C:nucleus"/>
    <property type="evidence" value="ECO:0007669"/>
    <property type="project" value="TreeGrafter"/>
</dbReference>
<evidence type="ECO:0000259" key="12">
    <source>
        <dbReference type="PROSITE" id="PS50290"/>
    </source>
</evidence>
<dbReference type="SUPFAM" id="SSF48371">
    <property type="entry name" value="ARM repeat"/>
    <property type="match status" value="2"/>
</dbReference>
<dbReference type="InterPro" id="IPR011009">
    <property type="entry name" value="Kinase-like_dom_sf"/>
</dbReference>
<evidence type="ECO:0000256" key="6">
    <source>
        <dbReference type="ARBA" id="ARBA00022777"/>
    </source>
</evidence>
<evidence type="ECO:0000256" key="1">
    <source>
        <dbReference type="ARBA" id="ARBA00011031"/>
    </source>
</evidence>
<evidence type="ECO:0000256" key="3">
    <source>
        <dbReference type="ARBA" id="ARBA00022679"/>
    </source>
</evidence>
<dbReference type="PROSITE" id="PS50290">
    <property type="entry name" value="PI3_4_KINASE_3"/>
    <property type="match status" value="1"/>
</dbReference>
<dbReference type="InterPro" id="IPR000403">
    <property type="entry name" value="PI3/4_kinase_cat_dom"/>
</dbReference>
<dbReference type="PROSITE" id="PS51190">
    <property type="entry name" value="FATC"/>
    <property type="match status" value="1"/>
</dbReference>
<dbReference type="PANTHER" id="PTHR11139:SF9">
    <property type="entry name" value="SERINE_THREONINE-PROTEIN KINASE MTOR"/>
    <property type="match status" value="1"/>
</dbReference>
<evidence type="ECO:0000256" key="7">
    <source>
        <dbReference type="ARBA" id="ARBA00022840"/>
    </source>
</evidence>
<dbReference type="SUPFAM" id="SSF47212">
    <property type="entry name" value="FKBP12-rapamycin-binding domain of FKBP-rapamycin-associated protein (FRAP)"/>
    <property type="match status" value="1"/>
</dbReference>
<dbReference type="FunCoup" id="A0A1Y1UP76">
    <property type="interactions" value="520"/>
</dbReference>
<dbReference type="CDD" id="cd05169">
    <property type="entry name" value="PIKKc_TOR"/>
    <property type="match status" value="1"/>
</dbReference>
<proteinExistence type="inferred from homology"/>
<dbReference type="Pfam" id="PF08771">
    <property type="entry name" value="FRB_dom"/>
    <property type="match status" value="1"/>
</dbReference>
<dbReference type="Pfam" id="PF00454">
    <property type="entry name" value="PI3_PI4_kinase"/>
    <property type="match status" value="1"/>
</dbReference>
<dbReference type="InterPro" id="IPR018936">
    <property type="entry name" value="PI3/4_kinase_CS"/>
</dbReference>
<dbReference type="InterPro" id="IPR016024">
    <property type="entry name" value="ARM-type_fold"/>
</dbReference>
<organism evidence="15 16">
    <name type="scientific">Kockovaella imperatae</name>
    <dbReference type="NCBI Taxonomy" id="4999"/>
    <lineage>
        <taxon>Eukaryota</taxon>
        <taxon>Fungi</taxon>
        <taxon>Dikarya</taxon>
        <taxon>Basidiomycota</taxon>
        <taxon>Agaricomycotina</taxon>
        <taxon>Tremellomycetes</taxon>
        <taxon>Tremellales</taxon>
        <taxon>Cuniculitremaceae</taxon>
        <taxon>Kockovaella</taxon>
    </lineage>
</organism>
<dbReference type="SUPFAM" id="SSF56112">
    <property type="entry name" value="Protein kinase-like (PK-like)"/>
    <property type="match status" value="1"/>
</dbReference>
<comment type="catalytic activity">
    <reaction evidence="10">
        <text>L-seryl-[protein] + ATP = O-phospho-L-seryl-[protein] + ADP + H(+)</text>
        <dbReference type="Rhea" id="RHEA:17989"/>
        <dbReference type="Rhea" id="RHEA-COMP:9863"/>
        <dbReference type="Rhea" id="RHEA-COMP:11604"/>
        <dbReference type="ChEBI" id="CHEBI:15378"/>
        <dbReference type="ChEBI" id="CHEBI:29999"/>
        <dbReference type="ChEBI" id="CHEBI:30616"/>
        <dbReference type="ChEBI" id="CHEBI:83421"/>
        <dbReference type="ChEBI" id="CHEBI:456216"/>
        <dbReference type="EC" id="2.7.11.1"/>
    </reaction>
</comment>
<dbReference type="GO" id="GO:0005524">
    <property type="term" value="F:ATP binding"/>
    <property type="evidence" value="ECO:0007669"/>
    <property type="project" value="UniProtKB-KW"/>
</dbReference>
<dbReference type="InterPro" id="IPR003152">
    <property type="entry name" value="FATC_dom"/>
</dbReference>
<dbReference type="GO" id="GO:0005737">
    <property type="term" value="C:cytoplasm"/>
    <property type="evidence" value="ECO:0007669"/>
    <property type="project" value="TreeGrafter"/>
</dbReference>
<dbReference type="InterPro" id="IPR011989">
    <property type="entry name" value="ARM-like"/>
</dbReference>
<feature type="domain" description="FATC" evidence="14">
    <location>
        <begin position="2330"/>
        <end position="2362"/>
    </location>
</feature>
<dbReference type="GO" id="GO:0044877">
    <property type="term" value="F:protein-containing complex binding"/>
    <property type="evidence" value="ECO:0007669"/>
    <property type="project" value="InterPro"/>
</dbReference>
<dbReference type="FunFam" id="1.10.1070.11:FF:000028">
    <property type="entry name" value="Serine/threonine-protein kinase TOR"/>
    <property type="match status" value="1"/>
</dbReference>
<dbReference type="FunFam" id="1.25.10.10:FF:000371">
    <property type="entry name" value="Serine/threonine-protein kinase TOR"/>
    <property type="match status" value="1"/>
</dbReference>
<dbReference type="InterPro" id="IPR024585">
    <property type="entry name" value="mTOR_dom"/>
</dbReference>
<dbReference type="PROSITE" id="PS00915">
    <property type="entry name" value="PI3_4_KINASE_1"/>
    <property type="match status" value="1"/>
</dbReference>
<dbReference type="Pfam" id="PF02259">
    <property type="entry name" value="FAT"/>
    <property type="match status" value="1"/>
</dbReference>
<evidence type="ECO:0000256" key="11">
    <source>
        <dbReference type="RuleBase" id="RU364109"/>
    </source>
</evidence>
<dbReference type="PROSITE" id="PS51189">
    <property type="entry name" value="FAT"/>
    <property type="match status" value="1"/>
</dbReference>
<evidence type="ECO:0000256" key="8">
    <source>
        <dbReference type="ARBA" id="ARBA00023306"/>
    </source>
</evidence>
<dbReference type="FunFam" id="1.20.120.150:FF:000001">
    <property type="entry name" value="Serine/threonine-protein kinase TOR"/>
    <property type="match status" value="1"/>
</dbReference>
<dbReference type="PANTHER" id="PTHR11139">
    <property type="entry name" value="ATAXIA TELANGIECTASIA MUTATED ATM -RELATED"/>
    <property type="match status" value="1"/>
</dbReference>
<dbReference type="Pfam" id="PF02260">
    <property type="entry name" value="FATC"/>
    <property type="match status" value="1"/>
</dbReference>
<dbReference type="STRING" id="4999.A0A1Y1UP76"/>
<keyword evidence="2 11" id="KW-0723">Serine/threonine-protein kinase</keyword>
<comment type="similarity">
    <text evidence="1 11">Belongs to the PI3/PI4-kinase family.</text>
</comment>
<feature type="domain" description="FAT" evidence="13">
    <location>
        <begin position="1252"/>
        <end position="1811"/>
    </location>
</feature>
<evidence type="ECO:0000256" key="4">
    <source>
        <dbReference type="ARBA" id="ARBA00022737"/>
    </source>
</evidence>
<dbReference type="InterPro" id="IPR009076">
    <property type="entry name" value="FRB_dom"/>
</dbReference>
<dbReference type="GO" id="GO:0004674">
    <property type="term" value="F:protein serine/threonine kinase activity"/>
    <property type="evidence" value="ECO:0007669"/>
    <property type="project" value="UniProtKB-KW"/>
</dbReference>
<dbReference type="SMART" id="SM01346">
    <property type="entry name" value="DUF3385"/>
    <property type="match status" value="1"/>
</dbReference>
<dbReference type="InterPro" id="IPR003151">
    <property type="entry name" value="PIK-rel_kinase_FAT"/>
</dbReference>
<dbReference type="SMART" id="SM01343">
    <property type="entry name" value="FATC"/>
    <property type="match status" value="1"/>
</dbReference>
<dbReference type="Gene3D" id="1.25.10.10">
    <property type="entry name" value="Leucine-rich Repeat Variant"/>
    <property type="match status" value="4"/>
</dbReference>
<dbReference type="Gene3D" id="1.20.120.150">
    <property type="entry name" value="FKBP12-rapamycin binding domain"/>
    <property type="match status" value="1"/>
</dbReference>
<keyword evidence="16" id="KW-1185">Reference proteome</keyword>